<dbReference type="Pfam" id="PF01822">
    <property type="entry name" value="WSC"/>
    <property type="match status" value="1"/>
</dbReference>
<feature type="region of interest" description="Disordered" evidence="7">
    <location>
        <begin position="440"/>
        <end position="581"/>
    </location>
</feature>
<feature type="domain" description="WSC" evidence="8">
    <location>
        <begin position="587"/>
        <end position="682"/>
    </location>
</feature>
<keyword evidence="2" id="KW-0812">Transmembrane</keyword>
<dbReference type="InterPro" id="IPR002889">
    <property type="entry name" value="WSC_carb-bd"/>
</dbReference>
<keyword evidence="10" id="KW-1185">Reference proteome</keyword>
<feature type="compositionally biased region" description="Polar residues" evidence="7">
    <location>
        <begin position="340"/>
        <end position="353"/>
    </location>
</feature>
<dbReference type="PANTHER" id="PTHR24269">
    <property type="entry name" value="KREMEN PROTEIN"/>
    <property type="match status" value="1"/>
</dbReference>
<keyword evidence="4" id="KW-1133">Transmembrane helix</keyword>
<evidence type="ECO:0000313" key="9">
    <source>
        <dbReference type="EMBL" id="KAK0391801.1"/>
    </source>
</evidence>
<evidence type="ECO:0000256" key="4">
    <source>
        <dbReference type="ARBA" id="ARBA00022989"/>
    </source>
</evidence>
<evidence type="ECO:0000256" key="5">
    <source>
        <dbReference type="ARBA" id="ARBA00023136"/>
    </source>
</evidence>
<dbReference type="SMART" id="SM00321">
    <property type="entry name" value="WSC"/>
    <property type="match status" value="1"/>
</dbReference>
<comment type="caution">
    <text evidence="9">The sequence shown here is derived from an EMBL/GenBank/DDBJ whole genome shotgun (WGS) entry which is preliminary data.</text>
</comment>
<evidence type="ECO:0000256" key="7">
    <source>
        <dbReference type="SAM" id="MobiDB-lite"/>
    </source>
</evidence>
<dbReference type="GO" id="GO:0005886">
    <property type="term" value="C:plasma membrane"/>
    <property type="evidence" value="ECO:0007669"/>
    <property type="project" value="TreeGrafter"/>
</dbReference>
<evidence type="ECO:0000313" key="10">
    <source>
        <dbReference type="Proteomes" id="UP001175261"/>
    </source>
</evidence>
<evidence type="ECO:0000256" key="6">
    <source>
        <dbReference type="ARBA" id="ARBA00023180"/>
    </source>
</evidence>
<accession>A0AA39LBN3</accession>
<evidence type="ECO:0000256" key="1">
    <source>
        <dbReference type="ARBA" id="ARBA00004167"/>
    </source>
</evidence>
<organism evidence="9 10">
    <name type="scientific">Sarocladium strictum</name>
    <name type="common">Black bundle disease fungus</name>
    <name type="synonym">Acremonium strictum</name>
    <dbReference type="NCBI Taxonomy" id="5046"/>
    <lineage>
        <taxon>Eukaryota</taxon>
        <taxon>Fungi</taxon>
        <taxon>Dikarya</taxon>
        <taxon>Ascomycota</taxon>
        <taxon>Pezizomycotina</taxon>
        <taxon>Sordariomycetes</taxon>
        <taxon>Hypocreomycetidae</taxon>
        <taxon>Hypocreales</taxon>
        <taxon>Sarocladiaceae</taxon>
        <taxon>Sarocladium</taxon>
    </lineage>
</organism>
<dbReference type="InterPro" id="IPR051836">
    <property type="entry name" value="Kremen_rcpt"/>
</dbReference>
<feature type="region of interest" description="Disordered" evidence="7">
    <location>
        <begin position="254"/>
        <end position="361"/>
    </location>
</feature>
<reference evidence="9" key="1">
    <citation type="submission" date="2022-10" db="EMBL/GenBank/DDBJ databases">
        <title>Determination and structural analysis of whole genome sequence of Sarocladium strictum F4-1.</title>
        <authorList>
            <person name="Hu L."/>
            <person name="Jiang Y."/>
        </authorList>
    </citation>
    <scope>NUCLEOTIDE SEQUENCE</scope>
    <source>
        <strain evidence="9">F4-1</strain>
    </source>
</reference>
<feature type="compositionally biased region" description="Polar residues" evidence="7">
    <location>
        <begin position="295"/>
        <end position="305"/>
    </location>
</feature>
<keyword evidence="3" id="KW-0732">Signal</keyword>
<dbReference type="AlphaFoldDB" id="A0AA39LBN3"/>
<gene>
    <name evidence="9" type="ORF">NLU13_1300</name>
</gene>
<dbReference type="PANTHER" id="PTHR24269:SF16">
    <property type="entry name" value="PROTEIN SLG1"/>
    <property type="match status" value="1"/>
</dbReference>
<comment type="subcellular location">
    <subcellularLocation>
        <location evidence="1">Membrane</location>
        <topology evidence="1">Single-pass membrane protein</topology>
    </subcellularLocation>
</comment>
<protein>
    <recommendedName>
        <fullName evidence="8">WSC domain-containing protein</fullName>
    </recommendedName>
</protein>
<keyword evidence="6" id="KW-0325">Glycoprotein</keyword>
<evidence type="ECO:0000256" key="3">
    <source>
        <dbReference type="ARBA" id="ARBA00022729"/>
    </source>
</evidence>
<dbReference type="EMBL" id="JAPDFR010000001">
    <property type="protein sequence ID" value="KAK0391801.1"/>
    <property type="molecule type" value="Genomic_DNA"/>
</dbReference>
<dbReference type="PROSITE" id="PS51212">
    <property type="entry name" value="WSC"/>
    <property type="match status" value="1"/>
</dbReference>
<evidence type="ECO:0000256" key="2">
    <source>
        <dbReference type="ARBA" id="ARBA00022692"/>
    </source>
</evidence>
<evidence type="ECO:0000259" key="8">
    <source>
        <dbReference type="PROSITE" id="PS51212"/>
    </source>
</evidence>
<feature type="compositionally biased region" description="Polar residues" evidence="7">
    <location>
        <begin position="470"/>
        <end position="485"/>
    </location>
</feature>
<name>A0AA39LBN3_SARSR</name>
<feature type="compositionally biased region" description="Pro residues" evidence="7">
    <location>
        <begin position="451"/>
        <end position="465"/>
    </location>
</feature>
<sequence>MCSSLTKVAEQQPPTEPSLYRSTFLGSRFVDQVLDQVLEPFQQQKHTSPSFSSDMSFDSLPTPPSAFPPFSIEQGRPAWVSRSLVCLGLCLVFIATLSLEPIGSLGLHSNDGLHTHLDRRQATSVEQEERYFERASSQASLIVSQPTTLFLTTGWDNPEQAPATTSPLPWGQSSKVEFAAHSVSATQILDGPRTTLSSVTGERQEQDRTLEHLATAHPDRYPSLNPSIGAQAADAQAQVPSSVAQGLAEAESSLSKATVEGNPLRPTGLVPLPDRVFDRPVHDSTLPTDGKAERQTFNSVNSPNVNIPLPLPDSSVTAYSAAPPAPSRQANAPPPRQEESGNSMFHTAMTNSGPLEGLTDPDPSCPPCTTCQDCASPGSIVNGENDSTIGPCSGQGFKCDECLNGWFCPPQETPAQVLPCGLGWPCFHCTSGSFCIPDTTPAEVPGRGDQPPIPMPAPSPLPPPGDQGLLFSTQVQNNLPISSSVGLPPPPAANAQPGPSADLPSSLPPEVANPSGPHTDAFMPTGYNGGLTGEREPSPPNPQPSAKESEVIPFPSSPQPSVSEANPAPPSSGPPSLGSSSDTGGSLWKYVGCFQDDVLRTLVGARPLDYVRGDVSPVLCAAHCEAEGLPLAGVENGEECWCGQNIRDSAIRIPESCCEMPCRGNPEATCGGPWAIGVFLKA</sequence>
<keyword evidence="5" id="KW-0472">Membrane</keyword>
<dbReference type="Proteomes" id="UP001175261">
    <property type="component" value="Unassembled WGS sequence"/>
</dbReference>
<proteinExistence type="predicted"/>